<name>A0A0Q9YNX8_9GAMM</name>
<evidence type="ECO:0000256" key="1">
    <source>
        <dbReference type="SAM" id="SignalP"/>
    </source>
</evidence>
<accession>A0A0Q9YNX8</accession>
<proteinExistence type="predicted"/>
<sequence>MNLYLRLLWLLIRLPWLPKQADPLAASVLNMRVMPNDLDIYLHVNNGRYLTLMDLGRLHLMAVMGLLKPIQKSGFAPLLGSVKVHFIRSLRVFEKFKQTTQVIYWDEKWFYIEQKIFKGEELYVTALMKILFISKEGKVAPQRLFQLLPKPPTQPSLPPQVEHWIAAEKASR</sequence>
<evidence type="ECO:0000313" key="2">
    <source>
        <dbReference type="EMBL" id="KRG22507.1"/>
    </source>
</evidence>
<dbReference type="PANTHER" id="PTHR12475:SF4">
    <property type="entry name" value="PROTEIN THEM6"/>
    <property type="match status" value="1"/>
</dbReference>
<organism evidence="2">
    <name type="scientific">Candidatus Berkiella aquae</name>
    <dbReference type="NCBI Taxonomy" id="295108"/>
    <lineage>
        <taxon>Bacteria</taxon>
        <taxon>Pseudomonadati</taxon>
        <taxon>Pseudomonadota</taxon>
        <taxon>Gammaproteobacteria</taxon>
        <taxon>Candidatus Berkiellales</taxon>
        <taxon>Candidatus Berkiellaceae</taxon>
        <taxon>Candidatus Berkiella</taxon>
    </lineage>
</organism>
<dbReference type="EMBL" id="LKAJ01000001">
    <property type="protein sequence ID" value="KRG22507.1"/>
    <property type="molecule type" value="Genomic_DNA"/>
</dbReference>
<dbReference type="RefSeq" id="WP_075064713.1">
    <property type="nucleotide sequence ID" value="NZ_LKAJ02000001.1"/>
</dbReference>
<reference evidence="2" key="1">
    <citation type="submission" date="2015-09" db="EMBL/GenBank/DDBJ databases">
        <title>Draft Genome Sequences of Two Novel Amoeba-resistant Intranuclear Bacteria, Candidatus Berkiella cookevillensis and Candidatus Berkiella aquae.</title>
        <authorList>
            <person name="Mehari Y.T."/>
            <person name="Arivett B.A."/>
            <person name="Farone A.L."/>
            <person name="Gunderson J.H."/>
            <person name="Farone M.B."/>
        </authorList>
    </citation>
    <scope>NUCLEOTIDE SEQUENCE [LARGE SCALE GENOMIC DNA]</scope>
    <source>
        <strain evidence="2">HT99</strain>
    </source>
</reference>
<dbReference type="InterPro" id="IPR029069">
    <property type="entry name" value="HotDog_dom_sf"/>
</dbReference>
<dbReference type="InterPro" id="IPR051490">
    <property type="entry name" value="THEM6_lcsJ_thioesterase"/>
</dbReference>
<dbReference type="PANTHER" id="PTHR12475">
    <property type="match status" value="1"/>
</dbReference>
<feature type="chain" id="PRO_5043129773" evidence="1">
    <location>
        <begin position="22"/>
        <end position="172"/>
    </location>
</feature>
<dbReference type="AlphaFoldDB" id="A0A0Q9YNX8"/>
<dbReference type="OrthoDB" id="3727779at2"/>
<reference evidence="3" key="3">
    <citation type="submission" date="2021-06" db="EMBL/GenBank/DDBJ databases">
        <title>Genomic Description and Analysis of Intracellular Bacteria, Candidatus Berkiella cookevillensis and Candidatus Berkiella aquae.</title>
        <authorList>
            <person name="Kidane D.T."/>
            <person name="Mehari Y.T."/>
            <person name="Rice F.C."/>
            <person name="Arivett B.A."/>
            <person name="Farone A.L."/>
            <person name="Berk S.G."/>
            <person name="Farone M.B."/>
        </authorList>
    </citation>
    <scope>NUCLEOTIDE SEQUENCE</scope>
    <source>
        <strain evidence="3">HT99</strain>
    </source>
</reference>
<dbReference type="SUPFAM" id="SSF54637">
    <property type="entry name" value="Thioesterase/thiol ester dehydrase-isomerase"/>
    <property type="match status" value="1"/>
</dbReference>
<keyword evidence="1" id="KW-0732">Signal</keyword>
<dbReference type="PATRIC" id="fig|1590043.3.peg.43"/>
<dbReference type="Gene3D" id="3.10.129.10">
    <property type="entry name" value="Hotdog Thioesterase"/>
    <property type="match status" value="1"/>
</dbReference>
<gene>
    <name evidence="2" type="ORF">HT99x_00043</name>
    <name evidence="3" type="ORF">HT99x_011855</name>
</gene>
<evidence type="ECO:0000313" key="3">
    <source>
        <dbReference type="EMBL" id="MCS5712128.1"/>
    </source>
</evidence>
<feature type="signal peptide" evidence="1">
    <location>
        <begin position="1"/>
        <end position="21"/>
    </location>
</feature>
<reference evidence="3" key="2">
    <citation type="journal article" date="2016" name="Genome Announc.">
        <title>Draft Genome Sequences of Two Novel Amoeba-Resistant Intranuclear Bacteria, 'Candidatus Berkiella cookevillensis' and 'Candidatus Berkiella aquae'.</title>
        <authorList>
            <person name="Mehari Y.T."/>
            <person name="Arivett B.A."/>
            <person name="Farone A.L."/>
            <person name="Gunderson J.H."/>
            <person name="Farone M.B."/>
        </authorList>
    </citation>
    <scope>NUCLEOTIDE SEQUENCE</scope>
    <source>
        <strain evidence="3">HT99</strain>
    </source>
</reference>
<dbReference type="STRING" id="295108.HT99x_00043"/>
<dbReference type="CDD" id="cd00586">
    <property type="entry name" value="4HBT"/>
    <property type="match status" value="1"/>
</dbReference>
<evidence type="ECO:0000313" key="4">
    <source>
        <dbReference type="Proteomes" id="UP000051497"/>
    </source>
</evidence>
<dbReference type="EMBL" id="LKAJ02000001">
    <property type="protein sequence ID" value="MCS5712128.1"/>
    <property type="molecule type" value="Genomic_DNA"/>
</dbReference>
<dbReference type="Pfam" id="PF13279">
    <property type="entry name" value="4HBT_2"/>
    <property type="match status" value="1"/>
</dbReference>
<dbReference type="Proteomes" id="UP000051497">
    <property type="component" value="Unassembled WGS sequence"/>
</dbReference>
<keyword evidence="4" id="KW-1185">Reference proteome</keyword>
<comment type="caution">
    <text evidence="2">The sequence shown here is derived from an EMBL/GenBank/DDBJ whole genome shotgun (WGS) entry which is preliminary data.</text>
</comment>
<protein>
    <submittedName>
        <fullName evidence="3">Thioesterase family protein</fullName>
    </submittedName>
</protein>